<proteinExistence type="predicted"/>
<accession>A0A099I321</accession>
<evidence type="ECO:0000313" key="3">
    <source>
        <dbReference type="Proteomes" id="UP000030008"/>
    </source>
</evidence>
<dbReference type="RefSeq" id="WP_044907126.1">
    <property type="nucleotide sequence ID" value="NZ_JQIF01000092.1"/>
</dbReference>
<keyword evidence="1" id="KW-1133">Transmembrane helix</keyword>
<feature type="transmembrane region" description="Helical" evidence="1">
    <location>
        <begin position="251"/>
        <end position="270"/>
    </location>
</feature>
<reference evidence="2 3" key="1">
    <citation type="submission" date="2014-08" db="EMBL/GenBank/DDBJ databases">
        <title>Clostridium innocuum, an unnegligible vancomycin-resistant pathogen causing extra-intestinal infections.</title>
        <authorList>
            <person name="Feng Y."/>
            <person name="Chiu C.-H."/>
        </authorList>
    </citation>
    <scope>NUCLEOTIDE SEQUENCE [LARGE SCALE GENOMIC DNA]</scope>
    <source>
        <strain evidence="2 3">AN88</strain>
    </source>
</reference>
<comment type="caution">
    <text evidence="2">The sequence shown here is derived from an EMBL/GenBank/DDBJ whole genome shotgun (WGS) entry which is preliminary data.</text>
</comment>
<feature type="transmembrane region" description="Helical" evidence="1">
    <location>
        <begin position="209"/>
        <end position="231"/>
    </location>
</feature>
<protein>
    <submittedName>
        <fullName evidence="2">Uncharacterized protein</fullName>
    </submittedName>
</protein>
<keyword evidence="1" id="KW-0812">Transmembrane</keyword>
<name>A0A099I321_CLOIN</name>
<organism evidence="2 3">
    <name type="scientific">Clostridium innocuum</name>
    <dbReference type="NCBI Taxonomy" id="1522"/>
    <lineage>
        <taxon>Bacteria</taxon>
        <taxon>Bacillati</taxon>
        <taxon>Bacillota</taxon>
        <taxon>Clostridia</taxon>
        <taxon>Eubacteriales</taxon>
        <taxon>Clostridiaceae</taxon>
        <taxon>Clostridium</taxon>
    </lineage>
</organism>
<dbReference type="EMBL" id="JQIF01000092">
    <property type="protein sequence ID" value="KGJ51951.1"/>
    <property type="molecule type" value="Genomic_DNA"/>
</dbReference>
<evidence type="ECO:0000313" key="2">
    <source>
        <dbReference type="EMBL" id="KGJ51951.1"/>
    </source>
</evidence>
<sequence>MRRLLLWGSTLLFLCTALLLGGAVTLRQVKEQGMSALVVSHLDIKEPLKDALEQVPGGFLLEQSILQQLDTLQENLQKQADWTSFLDTAGLAFIQCVADETAQLPDLDAQFSELLSKEQTALFQNINLTASQQKLLLQILIRQLHLNTRLSALAEDTRASISVPALLAVRLVQFGMQNDTIRLLCGAMLVSFVSMLVSASGRYRAFRNAALSCLFAALLFLCISYVLPLLVRISYVQMEELLHTALQQLRVLAVWYLGAFASLALLSFIMKKSMRS</sequence>
<evidence type="ECO:0000256" key="1">
    <source>
        <dbReference type="SAM" id="Phobius"/>
    </source>
</evidence>
<feature type="transmembrane region" description="Helical" evidence="1">
    <location>
        <begin position="180"/>
        <end position="197"/>
    </location>
</feature>
<dbReference type="Proteomes" id="UP000030008">
    <property type="component" value="Unassembled WGS sequence"/>
</dbReference>
<dbReference type="AlphaFoldDB" id="A0A099I321"/>
<keyword evidence="1" id="KW-0472">Membrane</keyword>
<gene>
    <name evidence="2" type="ORF">CIAN88_17780</name>
</gene>